<accession>A0A9W4RMY1</accession>
<evidence type="ECO:0000259" key="2">
    <source>
        <dbReference type="SMART" id="SM00849"/>
    </source>
</evidence>
<dbReference type="PANTHER" id="PTHR42951">
    <property type="entry name" value="METALLO-BETA-LACTAMASE DOMAIN-CONTAINING"/>
    <property type="match status" value="1"/>
</dbReference>
<feature type="domain" description="Metallo-beta-lactamase" evidence="2">
    <location>
        <begin position="70"/>
        <end position="260"/>
    </location>
</feature>
<dbReference type="PANTHER" id="PTHR42951:SF14">
    <property type="entry name" value="METALLO-BETA-LACTAMASE SUPERFAMILY PROTEIN"/>
    <property type="match status" value="1"/>
</dbReference>
<evidence type="ECO:0000256" key="1">
    <source>
        <dbReference type="SAM" id="MobiDB-lite"/>
    </source>
</evidence>
<dbReference type="Proteomes" id="UP001152533">
    <property type="component" value="Unassembled WGS sequence"/>
</dbReference>
<feature type="region of interest" description="Disordered" evidence="1">
    <location>
        <begin position="1"/>
        <end position="23"/>
    </location>
</feature>
<dbReference type="SUPFAM" id="SSF56281">
    <property type="entry name" value="Metallo-hydrolase/oxidoreductase"/>
    <property type="match status" value="1"/>
</dbReference>
<name>A0A9W4RMY1_9PEZI</name>
<reference evidence="3" key="1">
    <citation type="submission" date="2022-08" db="EMBL/GenBank/DDBJ databases">
        <authorList>
            <person name="Giroux E."/>
            <person name="Giroux E."/>
        </authorList>
    </citation>
    <scope>NUCLEOTIDE SEQUENCE</scope>
    <source>
        <strain evidence="3">H1091258</strain>
    </source>
</reference>
<dbReference type="Pfam" id="PF00753">
    <property type="entry name" value="Lactamase_B"/>
    <property type="match status" value="1"/>
</dbReference>
<dbReference type="InterPro" id="IPR001279">
    <property type="entry name" value="Metallo-B-lactamas"/>
</dbReference>
<dbReference type="CDD" id="cd07739">
    <property type="entry name" value="metallo-hydrolase-like_MBL-fold"/>
    <property type="match status" value="1"/>
</dbReference>
<dbReference type="Gene3D" id="3.60.15.10">
    <property type="entry name" value="Ribonuclease Z/Hydroxyacylglutathione hydrolase-like"/>
    <property type="match status" value="1"/>
</dbReference>
<dbReference type="EMBL" id="CAMGZC010000113">
    <property type="protein sequence ID" value="CAI0643579.1"/>
    <property type="molecule type" value="Genomic_DNA"/>
</dbReference>
<proteinExistence type="predicted"/>
<dbReference type="InterPro" id="IPR050855">
    <property type="entry name" value="NDM-1-like"/>
</dbReference>
<sequence length="327" mass="36310">MVLLSNPLADPRRDACPPSRTLSSVKPRVTSSQFFTYSIMISNLQVDVYVAPAAPIATGHLDPSKRWFSPTSCTLIQGPTSAVLVDTPATIELSEGLAAWVKKTAPGKKLLYIYNTHLHGDHFLGNPIILRHFPEAKCVAIVSVVDGIRKQWPGSLAFWDKLFPNKQIAGDQHIPIALPADGKFDIDGHLLQGIDVPHSDTDASSFLHVPDLKLVVCGDIVYGDCYQFLGEANTPEKRQMWLRSLDQIAALDPHIVVPGHKRASQIDGSYLIEATRAYILAFEEELEKAGDSEKLEEAMIRRYPQRLNRFLLEQSCQRTWSTLGSED</sequence>
<evidence type="ECO:0000313" key="3">
    <source>
        <dbReference type="EMBL" id="CAI0643579.1"/>
    </source>
</evidence>
<organism evidence="3 4">
    <name type="scientific">Colletotrichum noveboracense</name>
    <dbReference type="NCBI Taxonomy" id="2664923"/>
    <lineage>
        <taxon>Eukaryota</taxon>
        <taxon>Fungi</taxon>
        <taxon>Dikarya</taxon>
        <taxon>Ascomycota</taxon>
        <taxon>Pezizomycotina</taxon>
        <taxon>Sordariomycetes</taxon>
        <taxon>Hypocreomycetidae</taxon>
        <taxon>Glomerellales</taxon>
        <taxon>Glomerellaceae</taxon>
        <taxon>Colletotrichum</taxon>
        <taxon>Colletotrichum gloeosporioides species complex</taxon>
    </lineage>
</organism>
<evidence type="ECO:0000313" key="4">
    <source>
        <dbReference type="Proteomes" id="UP001152533"/>
    </source>
</evidence>
<dbReference type="AlphaFoldDB" id="A0A9W4RMY1"/>
<dbReference type="SMART" id="SM00849">
    <property type="entry name" value="Lactamase_B"/>
    <property type="match status" value="1"/>
</dbReference>
<comment type="caution">
    <text evidence="3">The sequence shown here is derived from an EMBL/GenBank/DDBJ whole genome shotgun (WGS) entry which is preliminary data.</text>
</comment>
<dbReference type="InterPro" id="IPR036866">
    <property type="entry name" value="RibonucZ/Hydroxyglut_hydro"/>
</dbReference>
<protein>
    <recommendedName>
        <fullName evidence="2">Metallo-beta-lactamase domain-containing protein</fullName>
    </recommendedName>
</protein>
<gene>
    <name evidence="3" type="ORF">CGXH109_LOCUS26762</name>
</gene>
<keyword evidence="4" id="KW-1185">Reference proteome</keyword>